<dbReference type="InterPro" id="IPR007527">
    <property type="entry name" value="Znf_SWIM"/>
</dbReference>
<keyword evidence="1" id="KW-0479">Metal-binding</keyword>
<feature type="domain" description="SWIM-type" evidence="3">
    <location>
        <begin position="534"/>
        <end position="582"/>
    </location>
</feature>
<dbReference type="Gramene" id="AUR62030618-RA">
    <property type="protein sequence ID" value="AUR62030618-RA:cds"/>
    <property type="gene ID" value="AUR62030618"/>
</dbReference>
<keyword evidence="5" id="KW-1185">Reference proteome</keyword>
<dbReference type="GO" id="GO:0008270">
    <property type="term" value="F:zinc ion binding"/>
    <property type="evidence" value="ECO:0007669"/>
    <property type="project" value="UniProtKB-KW"/>
</dbReference>
<dbReference type="OMA" id="ETWAMMR"/>
<dbReference type="EnsemblPlants" id="AUR62030618-RA">
    <property type="protein sequence ID" value="AUR62030618-RA:cds"/>
    <property type="gene ID" value="AUR62030618"/>
</dbReference>
<evidence type="ECO:0000256" key="1">
    <source>
        <dbReference type="PROSITE-ProRule" id="PRU00325"/>
    </source>
</evidence>
<accession>A0A803MJN5</accession>
<feature type="compositionally biased region" description="Polar residues" evidence="2">
    <location>
        <begin position="92"/>
        <end position="101"/>
    </location>
</feature>
<feature type="region of interest" description="Disordered" evidence="2">
    <location>
        <begin position="86"/>
        <end position="108"/>
    </location>
</feature>
<protein>
    <recommendedName>
        <fullName evidence="3">SWIM-type domain-containing protein</fullName>
    </recommendedName>
</protein>
<feature type="region of interest" description="Disordered" evidence="2">
    <location>
        <begin position="669"/>
        <end position="747"/>
    </location>
</feature>
<evidence type="ECO:0000256" key="2">
    <source>
        <dbReference type="SAM" id="MobiDB-lite"/>
    </source>
</evidence>
<dbReference type="InterPro" id="IPR004330">
    <property type="entry name" value="FAR1_DNA_bnd_dom"/>
</dbReference>
<dbReference type="Pfam" id="PF04434">
    <property type="entry name" value="SWIM"/>
    <property type="match status" value="1"/>
</dbReference>
<dbReference type="AlphaFoldDB" id="A0A803MJN5"/>
<proteinExistence type="predicted"/>
<dbReference type="PROSITE" id="PS50966">
    <property type="entry name" value="ZF_SWIM"/>
    <property type="match status" value="1"/>
</dbReference>
<name>A0A803MJN5_CHEQI</name>
<feature type="compositionally biased region" description="Polar residues" evidence="2">
    <location>
        <begin position="736"/>
        <end position="747"/>
    </location>
</feature>
<dbReference type="PANTHER" id="PTHR47718">
    <property type="entry name" value="OS01G0519700 PROTEIN"/>
    <property type="match status" value="1"/>
</dbReference>
<feature type="compositionally biased region" description="Low complexity" evidence="2">
    <location>
        <begin position="680"/>
        <end position="695"/>
    </location>
</feature>
<organism evidence="4 5">
    <name type="scientific">Chenopodium quinoa</name>
    <name type="common">Quinoa</name>
    <dbReference type="NCBI Taxonomy" id="63459"/>
    <lineage>
        <taxon>Eukaryota</taxon>
        <taxon>Viridiplantae</taxon>
        <taxon>Streptophyta</taxon>
        <taxon>Embryophyta</taxon>
        <taxon>Tracheophyta</taxon>
        <taxon>Spermatophyta</taxon>
        <taxon>Magnoliopsida</taxon>
        <taxon>eudicotyledons</taxon>
        <taxon>Gunneridae</taxon>
        <taxon>Pentapetalae</taxon>
        <taxon>Caryophyllales</taxon>
        <taxon>Chenopodiaceae</taxon>
        <taxon>Chenopodioideae</taxon>
        <taxon>Atripliceae</taxon>
        <taxon>Chenopodium</taxon>
    </lineage>
</organism>
<evidence type="ECO:0000313" key="5">
    <source>
        <dbReference type="Proteomes" id="UP000596660"/>
    </source>
</evidence>
<dbReference type="Pfam" id="PF03101">
    <property type="entry name" value="FAR1"/>
    <property type="match status" value="1"/>
</dbReference>
<evidence type="ECO:0000313" key="4">
    <source>
        <dbReference type="EnsemblPlants" id="AUR62030618-RA:cds"/>
    </source>
</evidence>
<dbReference type="Proteomes" id="UP000596660">
    <property type="component" value="Unplaced"/>
</dbReference>
<dbReference type="Pfam" id="PF10551">
    <property type="entry name" value="MULE"/>
    <property type="match status" value="1"/>
</dbReference>
<reference evidence="4" key="2">
    <citation type="submission" date="2021-03" db="UniProtKB">
        <authorList>
            <consortium name="EnsemblPlants"/>
        </authorList>
    </citation>
    <scope>IDENTIFICATION</scope>
</reference>
<sequence>MENSTFDTTNCSNLIHELLQKQRQIETEFEIDLNRSIIEEEETNCFGDEFVPIFNNPDNADEAIDNADEAIENAEDAIHNAENQVVPDKSIDSNSEQTTKSDATEGQKKTKLVEMVDEEDVNVKIRKPRQVSITRSNCKACIRAKVNKEGQFEVVAHVIQHNHELKKPQWHYLHRSERKMTEEKVVTIKTMKSSGLTTMDTYNYMATEAGGEQNIGHSVVDHLNFCSRLRMEQIEAGDAQTLVNILSQEQSEDPNFFFRVKFDKEGRICNIFWRDSMMLEDYRIYGDVLVFDTTYRTNIYNLICAPFVGINNHWHNCMFACAFIGDETTDSFVWLLQTFFKAMEDRKPTSIFTDQDQAMANVILEVIPNTRHRLCIWHLEQNAITRFGALKKDKEFKFAFNQCLKMCVTEQEFEAKWQAMLQKYELTEHSWYKRVYELKDKWCPTLCRDFFSAGILSSQRSESTNHAIGFRASKATTLIEFYTIFKKTTNRWRSTEKYDEFTCSKSIAFTSLPLSGMLKHAAQMLGSNEECLLYQVTLEDKPWSAHQVNYIQESQTVWCTCKNFEASGWLCYHCIRILHLHSVTRIPDKYVSKRWTKFAKTEAWDRLKNQDPKQQYIPWRQTMMRKYYNLILKSQENEETRAFMEESFRNSLKMVEDLLTSAAQKESAEAASNIPDVADNTQSNTDASSASSTSTCVPIILDPKRAVTKGRSKRAKGGLEKSKRKRKPALPPPNSEFGSKTPNLRLF</sequence>
<feature type="compositionally biased region" description="Basic residues" evidence="2">
    <location>
        <begin position="706"/>
        <end position="728"/>
    </location>
</feature>
<reference evidence="4" key="1">
    <citation type="journal article" date="2017" name="Nature">
        <title>The genome of Chenopodium quinoa.</title>
        <authorList>
            <person name="Jarvis D.E."/>
            <person name="Ho Y.S."/>
            <person name="Lightfoot D.J."/>
            <person name="Schmoeckel S.M."/>
            <person name="Li B."/>
            <person name="Borm T.J.A."/>
            <person name="Ohyanagi H."/>
            <person name="Mineta K."/>
            <person name="Michell C.T."/>
            <person name="Saber N."/>
            <person name="Kharbatia N.M."/>
            <person name="Rupper R.R."/>
            <person name="Sharp A.R."/>
            <person name="Dally N."/>
            <person name="Boughton B.A."/>
            <person name="Woo Y.H."/>
            <person name="Gao G."/>
            <person name="Schijlen E.G.W.M."/>
            <person name="Guo X."/>
            <person name="Momin A.A."/>
            <person name="Negrao S."/>
            <person name="Al-Babili S."/>
            <person name="Gehring C."/>
            <person name="Roessner U."/>
            <person name="Jung C."/>
            <person name="Murphy K."/>
            <person name="Arold S.T."/>
            <person name="Gojobori T."/>
            <person name="van der Linden C.G."/>
            <person name="van Loo E.N."/>
            <person name="Jellen E.N."/>
            <person name="Maughan P.J."/>
            <person name="Tester M."/>
        </authorList>
    </citation>
    <scope>NUCLEOTIDE SEQUENCE [LARGE SCALE GENOMIC DNA]</scope>
    <source>
        <strain evidence="4">cv. PI 614886</strain>
    </source>
</reference>
<keyword evidence="1" id="KW-0863">Zinc-finger</keyword>
<keyword evidence="1" id="KW-0862">Zinc</keyword>
<evidence type="ECO:0000259" key="3">
    <source>
        <dbReference type="PROSITE" id="PS50966"/>
    </source>
</evidence>
<dbReference type="InterPro" id="IPR018289">
    <property type="entry name" value="MULE_transposase_dom"/>
</dbReference>
<dbReference type="PANTHER" id="PTHR47718:SF17">
    <property type="entry name" value="PROTEIN FAR1-RELATED SEQUENCE 5-LIKE"/>
    <property type="match status" value="1"/>
</dbReference>